<accession>A0A3E2BLE2</accession>
<gene>
    <name evidence="1" type="ORF">OP8BY_0223</name>
</gene>
<organism evidence="1 2">
    <name type="scientific">Candidatus Saccharicenans subterraneus</name>
    <dbReference type="NCBI Taxonomy" id="2508984"/>
    <lineage>
        <taxon>Bacteria</taxon>
        <taxon>Candidatus Aminicenantota</taxon>
        <taxon>Candidatus Aminicenantia</taxon>
        <taxon>Candidatus Aminicenantales</taxon>
        <taxon>Candidatus Saccharicenantaceae</taxon>
        <taxon>Candidatus Saccharicenans</taxon>
    </lineage>
</organism>
<reference evidence="1 2" key="1">
    <citation type="submission" date="2018-08" db="EMBL/GenBank/DDBJ databases">
        <title>Genome analysis of the thermophilic bacterium of the candidate phylum Aminicenantes from deep subsurface aquifer revealed its physiology and ecological role.</title>
        <authorList>
            <person name="Kadnikov V.V."/>
            <person name="Mardanov A.V."/>
            <person name="Beletsky A.V."/>
            <person name="Karnachuk O.V."/>
            <person name="Ravin N.V."/>
        </authorList>
    </citation>
    <scope>NUCLEOTIDE SEQUENCE [LARGE SCALE GENOMIC DNA]</scope>
    <source>
        <strain evidence="1">BY38</strain>
    </source>
</reference>
<evidence type="ECO:0000313" key="2">
    <source>
        <dbReference type="Proteomes" id="UP000257323"/>
    </source>
</evidence>
<dbReference type="AlphaFoldDB" id="A0A3E2BLE2"/>
<name>A0A3E2BLE2_9BACT</name>
<protein>
    <submittedName>
        <fullName evidence="1">Uncharacterized protein</fullName>
    </submittedName>
</protein>
<sequence>MNGDKATRSGNIIPESPLIQVLFLQKQSGWAEDFKARSYLIAKTRHL</sequence>
<proteinExistence type="predicted"/>
<comment type="caution">
    <text evidence="1">The sequence shown here is derived from an EMBL/GenBank/DDBJ whole genome shotgun (WGS) entry which is preliminary data.</text>
</comment>
<dbReference type="EMBL" id="QUAH01000008">
    <property type="protein sequence ID" value="RFT15575.1"/>
    <property type="molecule type" value="Genomic_DNA"/>
</dbReference>
<dbReference type="Proteomes" id="UP000257323">
    <property type="component" value="Unassembled WGS sequence"/>
</dbReference>
<evidence type="ECO:0000313" key="1">
    <source>
        <dbReference type="EMBL" id="RFT15575.1"/>
    </source>
</evidence>